<dbReference type="Gene3D" id="3.30.70.330">
    <property type="match status" value="1"/>
</dbReference>
<accession>A0A1E4SB06</accession>
<dbReference type="Proteomes" id="UP000094285">
    <property type="component" value="Unassembled WGS sequence"/>
</dbReference>
<comment type="subcellular location">
    <subcellularLocation>
        <location evidence="1">Nucleus</location>
    </subcellularLocation>
</comment>
<dbReference type="InterPro" id="IPR035979">
    <property type="entry name" value="RBD_domain_sf"/>
</dbReference>
<evidence type="ECO:0000313" key="7">
    <source>
        <dbReference type="EMBL" id="ODV76689.1"/>
    </source>
</evidence>
<dbReference type="PANTHER" id="PTHR13112">
    <property type="entry name" value="UPF3 REGULATOR OF NONSENSE TRANSCRIPTS-LIKE PROTEIN"/>
    <property type="match status" value="1"/>
</dbReference>
<protein>
    <recommendedName>
        <fullName evidence="6">UPF3 domain-containing protein</fullName>
    </recommendedName>
</protein>
<comment type="similarity">
    <text evidence="2">Belongs to the RENT3 family.</text>
</comment>
<dbReference type="GO" id="GO:0045727">
    <property type="term" value="P:positive regulation of translation"/>
    <property type="evidence" value="ECO:0007669"/>
    <property type="project" value="TreeGrafter"/>
</dbReference>
<dbReference type="InterPro" id="IPR039722">
    <property type="entry name" value="Upf3"/>
</dbReference>
<dbReference type="GeneID" id="30981200"/>
<dbReference type="AlphaFoldDB" id="A0A1E4SB06"/>
<feature type="compositionally biased region" description="Basic and acidic residues" evidence="5">
    <location>
        <begin position="321"/>
        <end position="342"/>
    </location>
</feature>
<dbReference type="GO" id="GO:0000184">
    <property type="term" value="P:nuclear-transcribed mRNA catabolic process, nonsense-mediated decay"/>
    <property type="evidence" value="ECO:0007669"/>
    <property type="project" value="UniProtKB-KW"/>
</dbReference>
<name>A0A1E4SB06_9ASCO</name>
<dbReference type="InterPro" id="IPR005120">
    <property type="entry name" value="UPF3_dom"/>
</dbReference>
<dbReference type="EMBL" id="KV453918">
    <property type="protein sequence ID" value="ODV76689.1"/>
    <property type="molecule type" value="Genomic_DNA"/>
</dbReference>
<evidence type="ECO:0000256" key="4">
    <source>
        <dbReference type="ARBA" id="ARBA00023242"/>
    </source>
</evidence>
<evidence type="ECO:0000256" key="3">
    <source>
        <dbReference type="ARBA" id="ARBA00023161"/>
    </source>
</evidence>
<evidence type="ECO:0000259" key="6">
    <source>
        <dbReference type="Pfam" id="PF03467"/>
    </source>
</evidence>
<keyword evidence="8" id="KW-1185">Reference proteome</keyword>
<dbReference type="PANTHER" id="PTHR13112:SF0">
    <property type="entry name" value="FI21285P1"/>
    <property type="match status" value="1"/>
</dbReference>
<sequence>MASISAPRRQPNVPPTPRGQPAQNPPPSGTAKGSSSRISDGVNLKLEVRLLPPTLTEAEFREQLAHHYKNMDLIGSLYYVQGVLATKPYELPTYSRAYIRFAKEQYIQGFISELQGKPFYESTTSDSLIPVIEKSIINQMPESTISSKPIALSVIEKNPLYKKYLEFLNGETKSFDLAKEHYTIKKEQKAKSKASKLQKLAKQRSEKVDSKKATPEDKPLKPLKLKAKEKLFPERPKANVGEDGKPGKLKSKKRNKSNEKPQENPNENPNEKPKGKSREKSKEKSDVKEKSQTRPSKPKKVAQKDKANLEKKIVKPSKLQELPKKNPPKERDNKVKSEDTKGTEIAPNYPKRNKLNVEVKSKKDIASQNELIANSRPKAEVKSTERHKKAPKKRLPSNEPKEVKNTEGGTV</sequence>
<feature type="region of interest" description="Disordered" evidence="5">
    <location>
        <begin position="187"/>
        <end position="411"/>
    </location>
</feature>
<dbReference type="InterPro" id="IPR012677">
    <property type="entry name" value="Nucleotide-bd_a/b_plait_sf"/>
</dbReference>
<evidence type="ECO:0000256" key="5">
    <source>
        <dbReference type="SAM" id="MobiDB-lite"/>
    </source>
</evidence>
<organism evidence="7 8">
    <name type="scientific">Suhomyces tanzawaensis NRRL Y-17324</name>
    <dbReference type="NCBI Taxonomy" id="984487"/>
    <lineage>
        <taxon>Eukaryota</taxon>
        <taxon>Fungi</taxon>
        <taxon>Dikarya</taxon>
        <taxon>Ascomycota</taxon>
        <taxon>Saccharomycotina</taxon>
        <taxon>Pichiomycetes</taxon>
        <taxon>Debaryomycetaceae</taxon>
        <taxon>Suhomyces</taxon>
    </lineage>
</organism>
<dbReference type="Pfam" id="PF03467">
    <property type="entry name" value="Smg4_UPF3"/>
    <property type="match status" value="1"/>
</dbReference>
<feature type="compositionally biased region" description="Basic and acidic residues" evidence="5">
    <location>
        <begin position="355"/>
        <end position="365"/>
    </location>
</feature>
<dbReference type="STRING" id="984487.A0A1E4SB06"/>
<dbReference type="GO" id="GO:0005737">
    <property type="term" value="C:cytoplasm"/>
    <property type="evidence" value="ECO:0007669"/>
    <property type="project" value="TreeGrafter"/>
</dbReference>
<feature type="region of interest" description="Disordered" evidence="5">
    <location>
        <begin position="1"/>
        <end position="39"/>
    </location>
</feature>
<keyword evidence="4" id="KW-0539">Nucleus</keyword>
<feature type="compositionally biased region" description="Basic and acidic residues" evidence="5">
    <location>
        <begin position="269"/>
        <end position="292"/>
    </location>
</feature>
<dbReference type="GO" id="GO:0005730">
    <property type="term" value="C:nucleolus"/>
    <property type="evidence" value="ECO:0007669"/>
    <property type="project" value="TreeGrafter"/>
</dbReference>
<evidence type="ECO:0000256" key="1">
    <source>
        <dbReference type="ARBA" id="ARBA00004123"/>
    </source>
</evidence>
<dbReference type="SUPFAM" id="SSF54928">
    <property type="entry name" value="RNA-binding domain, RBD"/>
    <property type="match status" value="1"/>
</dbReference>
<proteinExistence type="inferred from homology"/>
<feature type="compositionally biased region" description="Basic residues" evidence="5">
    <location>
        <begin position="385"/>
        <end position="395"/>
    </location>
</feature>
<reference evidence="8" key="1">
    <citation type="submission" date="2016-05" db="EMBL/GenBank/DDBJ databases">
        <title>Comparative genomics of biotechnologically important yeasts.</title>
        <authorList>
            <consortium name="DOE Joint Genome Institute"/>
            <person name="Riley R."/>
            <person name="Haridas S."/>
            <person name="Wolfe K.H."/>
            <person name="Lopes M.R."/>
            <person name="Hittinger C.T."/>
            <person name="Goker M."/>
            <person name="Salamov A."/>
            <person name="Wisecaver J."/>
            <person name="Long T.M."/>
            <person name="Aerts A.L."/>
            <person name="Barry K."/>
            <person name="Choi C."/>
            <person name="Clum A."/>
            <person name="Coughlan A.Y."/>
            <person name="Deshpande S."/>
            <person name="Douglass A.P."/>
            <person name="Hanson S.J."/>
            <person name="Klenk H.-P."/>
            <person name="Labutti K."/>
            <person name="Lapidus A."/>
            <person name="Lindquist E."/>
            <person name="Lipzen A."/>
            <person name="Meier-Kolthoff J.P."/>
            <person name="Ohm R.A."/>
            <person name="Otillar R.P."/>
            <person name="Pangilinan J."/>
            <person name="Peng Y."/>
            <person name="Rokas A."/>
            <person name="Rosa C.A."/>
            <person name="Scheuner C."/>
            <person name="Sibirny A.A."/>
            <person name="Slot J.C."/>
            <person name="Stielow J.B."/>
            <person name="Sun H."/>
            <person name="Kurtzman C.P."/>
            <person name="Blackwell M."/>
            <person name="Grigoriev I.V."/>
            <person name="Jeffries T.W."/>
        </authorList>
    </citation>
    <scope>NUCLEOTIDE SEQUENCE [LARGE SCALE GENOMIC DNA]</scope>
    <source>
        <strain evidence="8">NRRL Y-17324</strain>
    </source>
</reference>
<dbReference type="RefSeq" id="XP_020061811.1">
    <property type="nucleotide sequence ID" value="XM_020207063.1"/>
</dbReference>
<feature type="compositionally biased region" description="Basic residues" evidence="5">
    <location>
        <begin position="191"/>
        <end position="202"/>
    </location>
</feature>
<dbReference type="CDD" id="cd12455">
    <property type="entry name" value="RRM_like_Smg4_UPF3"/>
    <property type="match status" value="1"/>
</dbReference>
<feature type="domain" description="UPF3" evidence="6">
    <location>
        <begin position="43"/>
        <end position="213"/>
    </location>
</feature>
<feature type="compositionally biased region" description="Pro residues" evidence="5">
    <location>
        <begin position="12"/>
        <end position="28"/>
    </location>
</feature>
<evidence type="ECO:0000256" key="2">
    <source>
        <dbReference type="ARBA" id="ARBA00005991"/>
    </source>
</evidence>
<dbReference type="GO" id="GO:0003729">
    <property type="term" value="F:mRNA binding"/>
    <property type="evidence" value="ECO:0007669"/>
    <property type="project" value="TreeGrafter"/>
</dbReference>
<feature type="compositionally biased region" description="Basic and acidic residues" evidence="5">
    <location>
        <begin position="302"/>
        <end position="313"/>
    </location>
</feature>
<evidence type="ECO:0000313" key="8">
    <source>
        <dbReference type="Proteomes" id="UP000094285"/>
    </source>
</evidence>
<keyword evidence="3" id="KW-0866">Nonsense-mediated mRNA decay</keyword>
<dbReference type="OrthoDB" id="18087at2759"/>
<feature type="compositionally biased region" description="Basic and acidic residues" evidence="5">
    <location>
        <begin position="203"/>
        <end position="246"/>
    </location>
</feature>
<gene>
    <name evidence="7" type="ORF">CANTADRAFT_24264</name>
</gene>